<dbReference type="AlphaFoldDB" id="A0A0S2KBW3"/>
<dbReference type="Proteomes" id="UP000065641">
    <property type="component" value="Chromosome"/>
</dbReference>
<accession>A0A0S2KBW3</accession>
<protein>
    <submittedName>
        <fullName evidence="2">Uncharacterized protein</fullName>
    </submittedName>
</protein>
<feature type="transmembrane region" description="Helical" evidence="1">
    <location>
        <begin position="6"/>
        <end position="23"/>
    </location>
</feature>
<evidence type="ECO:0000313" key="2">
    <source>
        <dbReference type="EMBL" id="ALO45630.1"/>
    </source>
</evidence>
<dbReference type="STRING" id="1249552.PS2015_960"/>
<keyword evidence="3" id="KW-1185">Reference proteome</keyword>
<name>A0A0S2KBW3_9GAMM</name>
<feature type="transmembrane region" description="Helical" evidence="1">
    <location>
        <begin position="93"/>
        <end position="115"/>
    </location>
</feature>
<organism evidence="2 3">
    <name type="scientific">Pseudohongiella spirulinae</name>
    <dbReference type="NCBI Taxonomy" id="1249552"/>
    <lineage>
        <taxon>Bacteria</taxon>
        <taxon>Pseudomonadati</taxon>
        <taxon>Pseudomonadota</taxon>
        <taxon>Gammaproteobacteria</taxon>
        <taxon>Pseudomonadales</taxon>
        <taxon>Pseudohongiellaceae</taxon>
        <taxon>Pseudohongiella</taxon>
    </lineage>
</organism>
<keyword evidence="1" id="KW-0812">Transmembrane</keyword>
<feature type="transmembrane region" description="Helical" evidence="1">
    <location>
        <begin position="66"/>
        <end position="87"/>
    </location>
</feature>
<keyword evidence="1" id="KW-1133">Transmembrane helix</keyword>
<dbReference type="OrthoDB" id="5737184at2"/>
<evidence type="ECO:0000313" key="3">
    <source>
        <dbReference type="Proteomes" id="UP000065641"/>
    </source>
</evidence>
<proteinExistence type="predicted"/>
<dbReference type="KEGG" id="pspi:PS2015_960"/>
<sequence>MELLIPLAPFLTLFGIVWIAYWFNAGNRKQVQETLRTAINSGQQLTPETIKALGAPVRNDDRDMTVGAVLIAIAAAFIILGLVIFIVQDQPEVALIMTGVASFPGLVGAVLCWLAKKRKPAQD</sequence>
<dbReference type="RefSeq" id="WP_058021150.1">
    <property type="nucleotide sequence ID" value="NZ_CP013189.1"/>
</dbReference>
<reference evidence="2 3" key="1">
    <citation type="submission" date="2015-11" db="EMBL/GenBank/DDBJ databases">
        <authorList>
            <person name="Zhang Y."/>
            <person name="Guo Z."/>
        </authorList>
    </citation>
    <scope>NUCLEOTIDE SEQUENCE [LARGE SCALE GENOMIC DNA]</scope>
    <source>
        <strain evidence="2 3">KCTC 32221</strain>
    </source>
</reference>
<evidence type="ECO:0000256" key="1">
    <source>
        <dbReference type="SAM" id="Phobius"/>
    </source>
</evidence>
<gene>
    <name evidence="2" type="ORF">PS2015_960</name>
</gene>
<dbReference type="EMBL" id="CP013189">
    <property type="protein sequence ID" value="ALO45630.1"/>
    <property type="molecule type" value="Genomic_DNA"/>
</dbReference>
<keyword evidence="1" id="KW-0472">Membrane</keyword>